<keyword evidence="1" id="KW-1133">Transmembrane helix</keyword>
<organism evidence="3 4">
    <name type="scientific">Noviherbaspirillum galbum</name>
    <dbReference type="NCBI Taxonomy" id="2709383"/>
    <lineage>
        <taxon>Bacteria</taxon>
        <taxon>Pseudomonadati</taxon>
        <taxon>Pseudomonadota</taxon>
        <taxon>Betaproteobacteria</taxon>
        <taxon>Burkholderiales</taxon>
        <taxon>Oxalobacteraceae</taxon>
        <taxon>Noviherbaspirillum</taxon>
    </lineage>
</organism>
<feature type="transmembrane region" description="Helical" evidence="1">
    <location>
        <begin position="64"/>
        <end position="87"/>
    </location>
</feature>
<comment type="caution">
    <text evidence="3">The sequence shown here is derived from an EMBL/GenBank/DDBJ whole genome shotgun (WGS) entry which is preliminary data.</text>
</comment>
<keyword evidence="1" id="KW-0472">Membrane</keyword>
<dbReference type="AlphaFoldDB" id="A0A6B3SUJ5"/>
<evidence type="ECO:0000313" key="4">
    <source>
        <dbReference type="Proteomes" id="UP000482155"/>
    </source>
</evidence>
<feature type="signal peptide" evidence="2">
    <location>
        <begin position="1"/>
        <end position="25"/>
    </location>
</feature>
<gene>
    <name evidence="3" type="ORF">G3574_18280</name>
</gene>
<protein>
    <recommendedName>
        <fullName evidence="5">Flagellar biosynthesis protein, FliO</fullName>
    </recommendedName>
</protein>
<evidence type="ECO:0008006" key="5">
    <source>
        <dbReference type="Google" id="ProtNLM"/>
    </source>
</evidence>
<dbReference type="EMBL" id="JAAIVB010000065">
    <property type="protein sequence ID" value="NEX63035.1"/>
    <property type="molecule type" value="Genomic_DNA"/>
</dbReference>
<evidence type="ECO:0000256" key="1">
    <source>
        <dbReference type="SAM" id="Phobius"/>
    </source>
</evidence>
<name>A0A6B3SUJ5_9BURK</name>
<keyword evidence="2" id="KW-0732">Signal</keyword>
<evidence type="ECO:0000313" key="3">
    <source>
        <dbReference type="EMBL" id="NEX63035.1"/>
    </source>
</evidence>
<sequence>MMRSALCRVRPAVLLMFAIGGWAQAENADPGRTSPAATRETTATTASVAPHEAIPFKRNADGDAGLGVSAMVLVLALALSAGAFVVLRKRSAGFRRNRTAPPVDVVYSTRVNGAFLHVVAFGGKHHLLAQSGDRLVPIAASPRQHHPEEDESEHEHG</sequence>
<feature type="chain" id="PRO_5025421535" description="Flagellar biosynthesis protein, FliO" evidence="2">
    <location>
        <begin position="26"/>
        <end position="157"/>
    </location>
</feature>
<accession>A0A6B3SUJ5</accession>
<keyword evidence="4" id="KW-1185">Reference proteome</keyword>
<proteinExistence type="predicted"/>
<dbReference type="Proteomes" id="UP000482155">
    <property type="component" value="Unassembled WGS sequence"/>
</dbReference>
<keyword evidence="1" id="KW-0812">Transmembrane</keyword>
<dbReference type="RefSeq" id="WP_163966344.1">
    <property type="nucleotide sequence ID" value="NZ_JAAIVB010000065.1"/>
</dbReference>
<reference evidence="3 4" key="1">
    <citation type="submission" date="2020-02" db="EMBL/GenBank/DDBJ databases">
        <authorList>
            <person name="Kim M.K."/>
        </authorList>
    </citation>
    <scope>NUCLEOTIDE SEQUENCE [LARGE SCALE GENOMIC DNA]</scope>
    <source>
        <strain evidence="3 4">17J57-3</strain>
    </source>
</reference>
<evidence type="ECO:0000256" key="2">
    <source>
        <dbReference type="SAM" id="SignalP"/>
    </source>
</evidence>